<feature type="signal peptide" evidence="2">
    <location>
        <begin position="1"/>
        <end position="16"/>
    </location>
</feature>
<dbReference type="AlphaFoldDB" id="A0A1C1CCB2"/>
<evidence type="ECO:0000256" key="2">
    <source>
        <dbReference type="SAM" id="SignalP"/>
    </source>
</evidence>
<evidence type="ECO:0000313" key="4">
    <source>
        <dbReference type="Proteomes" id="UP000094526"/>
    </source>
</evidence>
<keyword evidence="2" id="KW-0732">Signal</keyword>
<comment type="caution">
    <text evidence="3">The sequence shown here is derived from an EMBL/GenBank/DDBJ whole genome shotgun (WGS) entry which is preliminary data.</text>
</comment>
<protein>
    <submittedName>
        <fullName evidence="3">Uncharacterized protein</fullName>
    </submittedName>
</protein>
<proteinExistence type="predicted"/>
<feature type="region of interest" description="Disordered" evidence="1">
    <location>
        <begin position="84"/>
        <end position="118"/>
    </location>
</feature>
<gene>
    <name evidence="3" type="ORF">CLCR_01336</name>
</gene>
<dbReference type="VEuPathDB" id="FungiDB:G647_09395"/>
<evidence type="ECO:0000313" key="3">
    <source>
        <dbReference type="EMBL" id="OCT46119.1"/>
    </source>
</evidence>
<dbReference type="EMBL" id="LGRB01000016">
    <property type="protein sequence ID" value="OCT46119.1"/>
    <property type="molecule type" value="Genomic_DNA"/>
</dbReference>
<evidence type="ECO:0000256" key="1">
    <source>
        <dbReference type="SAM" id="MobiDB-lite"/>
    </source>
</evidence>
<dbReference type="Proteomes" id="UP000094526">
    <property type="component" value="Unassembled WGS sequence"/>
</dbReference>
<keyword evidence="4" id="KW-1185">Reference proteome</keyword>
<sequence>MLIAIIGILFLSKCLSSGLKWHLASQNLDLTMLVVQQLQERYLAARFIFAYYTAAFDKVAPAQRPSVQGAASMSSPTVATAATTATSTSTTYGQPTMKTTSTSTSTSTPTPYNGGAATFSSGHEDGLNAWGECFQSGMGMTADFDILFGEAGIFRGLDEFDMGGWLMS</sequence>
<dbReference type="VEuPathDB" id="FungiDB:CLCR_01336"/>
<feature type="compositionally biased region" description="Low complexity" evidence="1">
    <location>
        <begin position="99"/>
        <end position="111"/>
    </location>
</feature>
<organism evidence="3 4">
    <name type="scientific">Cladophialophora carrionii</name>
    <dbReference type="NCBI Taxonomy" id="86049"/>
    <lineage>
        <taxon>Eukaryota</taxon>
        <taxon>Fungi</taxon>
        <taxon>Dikarya</taxon>
        <taxon>Ascomycota</taxon>
        <taxon>Pezizomycotina</taxon>
        <taxon>Eurotiomycetes</taxon>
        <taxon>Chaetothyriomycetidae</taxon>
        <taxon>Chaetothyriales</taxon>
        <taxon>Herpotrichiellaceae</taxon>
        <taxon>Cladophialophora</taxon>
    </lineage>
</organism>
<accession>A0A1C1CCB2</accession>
<name>A0A1C1CCB2_9EURO</name>
<reference evidence="4" key="1">
    <citation type="submission" date="2015-07" db="EMBL/GenBank/DDBJ databases">
        <authorList>
            <person name="Teixeira M.M."/>
            <person name="Souza R.C."/>
            <person name="Almeida L.G."/>
            <person name="Vicente V.A."/>
            <person name="de Hoog S."/>
            <person name="Bocca A.L."/>
            <person name="de Almeida S.R."/>
            <person name="Vasconcelos A.T."/>
            <person name="Felipe M.S."/>
        </authorList>
    </citation>
    <scope>NUCLEOTIDE SEQUENCE [LARGE SCALE GENOMIC DNA]</scope>
    <source>
        <strain evidence="4">KSF</strain>
    </source>
</reference>
<dbReference type="OrthoDB" id="4155398at2759"/>
<feature type="chain" id="PRO_5008650727" evidence="2">
    <location>
        <begin position="17"/>
        <end position="168"/>
    </location>
</feature>